<dbReference type="InterPro" id="IPR051609">
    <property type="entry name" value="NmrA/Isoflavone_reductase-like"/>
</dbReference>
<dbReference type="OrthoDB" id="419598at2759"/>
<dbReference type="CDD" id="cd05259">
    <property type="entry name" value="PCBER_SDR_a"/>
    <property type="match status" value="1"/>
</dbReference>
<protein>
    <submittedName>
        <fullName evidence="4">NAD(P)-binding protein</fullName>
    </submittedName>
</protein>
<organism evidence="4 5">
    <name type="scientific">Polychaeton citri CBS 116435</name>
    <dbReference type="NCBI Taxonomy" id="1314669"/>
    <lineage>
        <taxon>Eukaryota</taxon>
        <taxon>Fungi</taxon>
        <taxon>Dikarya</taxon>
        <taxon>Ascomycota</taxon>
        <taxon>Pezizomycotina</taxon>
        <taxon>Dothideomycetes</taxon>
        <taxon>Dothideomycetidae</taxon>
        <taxon>Capnodiales</taxon>
        <taxon>Capnodiaceae</taxon>
        <taxon>Polychaeton</taxon>
    </lineage>
</organism>
<evidence type="ECO:0000259" key="3">
    <source>
        <dbReference type="Pfam" id="PF05368"/>
    </source>
</evidence>
<dbReference type="Proteomes" id="UP000799441">
    <property type="component" value="Unassembled WGS sequence"/>
</dbReference>
<gene>
    <name evidence="4" type="ORF">K431DRAFT_249444</name>
</gene>
<dbReference type="EMBL" id="MU003801">
    <property type="protein sequence ID" value="KAF2720236.1"/>
    <property type="molecule type" value="Genomic_DNA"/>
</dbReference>
<evidence type="ECO:0000256" key="1">
    <source>
        <dbReference type="ARBA" id="ARBA00022857"/>
    </source>
</evidence>
<evidence type="ECO:0000313" key="4">
    <source>
        <dbReference type="EMBL" id="KAF2720236.1"/>
    </source>
</evidence>
<keyword evidence="2" id="KW-0560">Oxidoreductase</keyword>
<dbReference type="Pfam" id="PF05368">
    <property type="entry name" value="NmrA"/>
    <property type="match status" value="1"/>
</dbReference>
<dbReference type="SUPFAM" id="SSF51735">
    <property type="entry name" value="NAD(P)-binding Rossmann-fold domains"/>
    <property type="match status" value="1"/>
</dbReference>
<keyword evidence="5" id="KW-1185">Reference proteome</keyword>
<evidence type="ECO:0000256" key="2">
    <source>
        <dbReference type="ARBA" id="ARBA00023002"/>
    </source>
</evidence>
<comment type="caution">
    <text evidence="4">The sequence shown here is derived from an EMBL/GenBank/DDBJ whole genome shotgun (WGS) entry which is preliminary data.</text>
</comment>
<dbReference type="AlphaFoldDB" id="A0A9P4Q8C8"/>
<feature type="domain" description="NmrA-like" evidence="3">
    <location>
        <begin position="9"/>
        <end position="197"/>
    </location>
</feature>
<dbReference type="GO" id="GO:0016491">
    <property type="term" value="F:oxidoreductase activity"/>
    <property type="evidence" value="ECO:0007669"/>
    <property type="project" value="UniProtKB-KW"/>
</dbReference>
<dbReference type="InterPro" id="IPR036291">
    <property type="entry name" value="NAD(P)-bd_dom_sf"/>
</dbReference>
<dbReference type="PANTHER" id="PTHR47706">
    <property type="entry name" value="NMRA-LIKE FAMILY PROTEIN"/>
    <property type="match status" value="1"/>
</dbReference>
<sequence length="320" mass="34845">MSESMHVRNVIIVGASGNVGSATLDNLNTASKFSITVLTRSESSSSFPSNVTVKRVSYSDPAGLEEAFRNQDAAIFAISFRATDDQPRLIEAAAKAGVKWILPNEYAGDGMNKAMVDAVPVFQPKRDARQQIEELAKTYNGLKWVGICTGPWLESSLKFAVLFDIDVQGKKVQTWEKPGRFNVSTIAQIGRAITALLSLPVSNTEDPYASLEHYANRFIYVSSFYTTQDELLAAVQRATGSSPEDWTRHHTGELRFAKGKQLIKDGAPVMQNPHITFGAYMEEGAGGDVEAMAIEDRRVLRLPQEDLDAAVKAAVASVGA</sequence>
<name>A0A9P4Q8C8_9PEZI</name>
<dbReference type="InterPro" id="IPR045312">
    <property type="entry name" value="PCBER-like"/>
</dbReference>
<accession>A0A9P4Q8C8</accession>
<dbReference type="PANTHER" id="PTHR47706:SF7">
    <property type="entry name" value="CIPA-LIKE, PUTATIVE (AFU_ORTHOLOGUE AFUA_1G01630)-RELATED"/>
    <property type="match status" value="1"/>
</dbReference>
<keyword evidence="1" id="KW-0521">NADP</keyword>
<reference evidence="4" key="1">
    <citation type="journal article" date="2020" name="Stud. Mycol.">
        <title>101 Dothideomycetes genomes: a test case for predicting lifestyles and emergence of pathogens.</title>
        <authorList>
            <person name="Haridas S."/>
            <person name="Albert R."/>
            <person name="Binder M."/>
            <person name="Bloem J."/>
            <person name="Labutti K."/>
            <person name="Salamov A."/>
            <person name="Andreopoulos B."/>
            <person name="Baker S."/>
            <person name="Barry K."/>
            <person name="Bills G."/>
            <person name="Bluhm B."/>
            <person name="Cannon C."/>
            <person name="Castanera R."/>
            <person name="Culley D."/>
            <person name="Daum C."/>
            <person name="Ezra D."/>
            <person name="Gonzalez J."/>
            <person name="Henrissat B."/>
            <person name="Kuo A."/>
            <person name="Liang C."/>
            <person name="Lipzen A."/>
            <person name="Lutzoni F."/>
            <person name="Magnuson J."/>
            <person name="Mondo S."/>
            <person name="Nolan M."/>
            <person name="Ohm R."/>
            <person name="Pangilinan J."/>
            <person name="Park H.-J."/>
            <person name="Ramirez L."/>
            <person name="Alfaro M."/>
            <person name="Sun H."/>
            <person name="Tritt A."/>
            <person name="Yoshinaga Y."/>
            <person name="Zwiers L.-H."/>
            <person name="Turgeon B."/>
            <person name="Goodwin S."/>
            <person name="Spatafora J."/>
            <person name="Crous P."/>
            <person name="Grigoriev I."/>
        </authorList>
    </citation>
    <scope>NUCLEOTIDE SEQUENCE</scope>
    <source>
        <strain evidence="4">CBS 116435</strain>
    </source>
</reference>
<dbReference type="Gene3D" id="3.40.50.720">
    <property type="entry name" value="NAD(P)-binding Rossmann-like Domain"/>
    <property type="match status" value="1"/>
</dbReference>
<proteinExistence type="predicted"/>
<dbReference type="InterPro" id="IPR008030">
    <property type="entry name" value="NmrA-like"/>
</dbReference>
<evidence type="ECO:0000313" key="5">
    <source>
        <dbReference type="Proteomes" id="UP000799441"/>
    </source>
</evidence>